<proteinExistence type="predicted"/>
<keyword evidence="3 4" id="KW-0472">Membrane</keyword>
<evidence type="ECO:0000256" key="4">
    <source>
        <dbReference type="SAM" id="Phobius"/>
    </source>
</evidence>
<dbReference type="Pfam" id="PF07690">
    <property type="entry name" value="MFS_1"/>
    <property type="match status" value="1"/>
</dbReference>
<dbReference type="KEGG" id="mflg:ABS361_05625"/>
<sequence length="400" mass="39412">MSPPLAPPLLPALGAMMAVQVVIAAAIFVPGTVAPRIGLSPAALSLFAALVFGTAMVMAARGGALVARFGAMRVAAIVCLAAAASLAVAAEGSIVALACAGVLLGIAFGPETPASAALLGRLARPADRPLVFSVRQTGNQIGAALGSFLLPPLVAAVDPRFGYVAVAVPALAVAALCLVLSKRYDGPVVDREPRPARTSVTAPAAGFLAGLRLVLSHRPLAALALASAAFGAMQLTLNTFFLSHAVGLGHSHVEAGIALGVAQLAGLAGRLGWAMGVGRIGSARMIVAGLGLGMGLAAVGLAVAGPFITYPALIALAAVFGATASGWNGIFVAEVTRLAPDARIAETTGAVLSISYAGLLAGPGIVAMTAAIGGLAASFATLGVIALAGAILLILERTDR</sequence>
<dbReference type="InterPro" id="IPR020846">
    <property type="entry name" value="MFS_dom"/>
</dbReference>
<feature type="transmembrane region" description="Helical" evidence="4">
    <location>
        <begin position="310"/>
        <end position="332"/>
    </location>
</feature>
<dbReference type="PANTHER" id="PTHR23527">
    <property type="entry name" value="BLL3282 PROTEIN"/>
    <property type="match status" value="1"/>
</dbReference>
<gene>
    <name evidence="6" type="ORF">ABS361_05625</name>
</gene>
<evidence type="ECO:0000256" key="1">
    <source>
        <dbReference type="ARBA" id="ARBA00022692"/>
    </source>
</evidence>
<dbReference type="PROSITE" id="PS50850">
    <property type="entry name" value="MFS"/>
    <property type="match status" value="1"/>
</dbReference>
<evidence type="ECO:0000259" key="5">
    <source>
        <dbReference type="PROSITE" id="PS50850"/>
    </source>
</evidence>
<feature type="transmembrane region" description="Helical" evidence="4">
    <location>
        <begin position="220"/>
        <end position="243"/>
    </location>
</feature>
<protein>
    <submittedName>
        <fullName evidence="6">MFS transporter</fullName>
    </submittedName>
</protein>
<feature type="transmembrane region" description="Helical" evidence="4">
    <location>
        <begin position="12"/>
        <end position="33"/>
    </location>
</feature>
<feature type="transmembrane region" description="Helical" evidence="4">
    <location>
        <begin position="285"/>
        <end position="304"/>
    </location>
</feature>
<dbReference type="InterPro" id="IPR036259">
    <property type="entry name" value="MFS_trans_sf"/>
</dbReference>
<dbReference type="EMBL" id="CP158568">
    <property type="protein sequence ID" value="XBY45744.1"/>
    <property type="molecule type" value="Genomic_DNA"/>
</dbReference>
<keyword evidence="1 4" id="KW-0812">Transmembrane</keyword>
<dbReference type="RefSeq" id="WP_407050840.1">
    <property type="nucleotide sequence ID" value="NZ_CP158568.1"/>
</dbReference>
<keyword evidence="2 4" id="KW-1133">Transmembrane helix</keyword>
<evidence type="ECO:0000313" key="6">
    <source>
        <dbReference type="EMBL" id="XBY45744.1"/>
    </source>
</evidence>
<reference evidence="6" key="1">
    <citation type="submission" date="2024-06" db="EMBL/GenBank/DDBJ databases">
        <title>Methylostella associata gen. nov., sp. nov., a novel Ancalomicrobiaceae-affiliated facultatively methylotrophic bacteria that feed on methanotrophs of the genus Methylococcus.</title>
        <authorList>
            <person name="Saltykova V."/>
            <person name="Danilova O.V."/>
            <person name="Oshkin I.Y."/>
            <person name="Belova S.E."/>
            <person name="Pimenov N.V."/>
            <person name="Dedysh S.N."/>
        </authorList>
    </citation>
    <scope>NUCLEOTIDE SEQUENCE</scope>
    <source>
        <strain evidence="6">S20</strain>
    </source>
</reference>
<feature type="transmembrane region" description="Helical" evidence="4">
    <location>
        <begin position="344"/>
        <end position="366"/>
    </location>
</feature>
<dbReference type="InterPro" id="IPR052952">
    <property type="entry name" value="MFS-Transporter"/>
</dbReference>
<dbReference type="InterPro" id="IPR011701">
    <property type="entry name" value="MFS"/>
</dbReference>
<accession>A0AAU7XC90</accession>
<dbReference type="Gene3D" id="1.20.1250.20">
    <property type="entry name" value="MFS general substrate transporter like domains"/>
    <property type="match status" value="2"/>
</dbReference>
<dbReference type="PANTHER" id="PTHR23527:SF1">
    <property type="entry name" value="BLL3282 PROTEIN"/>
    <property type="match status" value="1"/>
</dbReference>
<dbReference type="AlphaFoldDB" id="A0AAU7XC90"/>
<name>A0AAU7XC90_9HYPH</name>
<feature type="transmembrane region" description="Helical" evidence="4">
    <location>
        <begin position="255"/>
        <end position="273"/>
    </location>
</feature>
<feature type="transmembrane region" description="Helical" evidence="4">
    <location>
        <begin position="95"/>
        <end position="120"/>
    </location>
</feature>
<feature type="transmembrane region" description="Helical" evidence="4">
    <location>
        <begin position="71"/>
        <end position="89"/>
    </location>
</feature>
<evidence type="ECO:0000256" key="3">
    <source>
        <dbReference type="ARBA" id="ARBA00023136"/>
    </source>
</evidence>
<feature type="domain" description="Major facilitator superfamily (MFS) profile" evidence="5">
    <location>
        <begin position="1"/>
        <end position="400"/>
    </location>
</feature>
<feature type="transmembrane region" description="Helical" evidence="4">
    <location>
        <begin position="39"/>
        <end position="59"/>
    </location>
</feature>
<organism evidence="6">
    <name type="scientific">Methyloraptor flagellatus</name>
    <dbReference type="NCBI Taxonomy" id="3162530"/>
    <lineage>
        <taxon>Bacteria</taxon>
        <taxon>Pseudomonadati</taxon>
        <taxon>Pseudomonadota</taxon>
        <taxon>Alphaproteobacteria</taxon>
        <taxon>Hyphomicrobiales</taxon>
        <taxon>Ancalomicrobiaceae</taxon>
        <taxon>Methyloraptor</taxon>
    </lineage>
</organism>
<evidence type="ECO:0000256" key="2">
    <source>
        <dbReference type="ARBA" id="ARBA00022989"/>
    </source>
</evidence>
<dbReference type="SUPFAM" id="SSF103473">
    <property type="entry name" value="MFS general substrate transporter"/>
    <property type="match status" value="1"/>
</dbReference>
<feature type="transmembrane region" description="Helical" evidence="4">
    <location>
        <begin position="163"/>
        <end position="181"/>
    </location>
</feature>
<dbReference type="GO" id="GO:0022857">
    <property type="term" value="F:transmembrane transporter activity"/>
    <property type="evidence" value="ECO:0007669"/>
    <property type="project" value="InterPro"/>
</dbReference>
<feature type="transmembrane region" description="Helical" evidence="4">
    <location>
        <begin position="372"/>
        <end position="395"/>
    </location>
</feature>